<dbReference type="EMBL" id="QGNW01000086">
    <property type="protein sequence ID" value="RVW99517.1"/>
    <property type="molecule type" value="Genomic_DNA"/>
</dbReference>
<comment type="caution">
    <text evidence="2">The sequence shown here is derived from an EMBL/GenBank/DDBJ whole genome shotgun (WGS) entry which is preliminary data.</text>
</comment>
<dbReference type="Pfam" id="PF22936">
    <property type="entry name" value="Pol_BBD"/>
    <property type="match status" value="1"/>
</dbReference>
<reference evidence="2 3" key="1">
    <citation type="journal article" date="2018" name="PLoS Genet.">
        <title>Population sequencing reveals clonal diversity and ancestral inbreeding in the grapevine cultivar Chardonnay.</title>
        <authorList>
            <person name="Roach M.J."/>
            <person name="Johnson D.L."/>
            <person name="Bohlmann J."/>
            <person name="van Vuuren H.J."/>
            <person name="Jones S.J."/>
            <person name="Pretorius I.S."/>
            <person name="Schmidt S.A."/>
            <person name="Borneman A.R."/>
        </authorList>
    </citation>
    <scope>NUCLEOTIDE SEQUENCE [LARGE SCALE GENOMIC DNA]</scope>
    <source>
        <strain evidence="3">cv. Chardonnay</strain>
        <tissue evidence="2">Leaf</tissue>
    </source>
</reference>
<accession>A0A438IS22</accession>
<organism evidence="2 3">
    <name type="scientific">Vitis vinifera</name>
    <name type="common">Grape</name>
    <dbReference type="NCBI Taxonomy" id="29760"/>
    <lineage>
        <taxon>Eukaryota</taxon>
        <taxon>Viridiplantae</taxon>
        <taxon>Streptophyta</taxon>
        <taxon>Embryophyta</taxon>
        <taxon>Tracheophyta</taxon>
        <taxon>Spermatophyta</taxon>
        <taxon>Magnoliopsida</taxon>
        <taxon>eudicotyledons</taxon>
        <taxon>Gunneridae</taxon>
        <taxon>Pentapetalae</taxon>
        <taxon>rosids</taxon>
        <taxon>Vitales</taxon>
        <taxon>Vitaceae</taxon>
        <taxon>Viteae</taxon>
        <taxon>Vitis</taxon>
    </lineage>
</organism>
<sequence length="271" mass="29943">MFSLPNSTQPGIAKPFLFPSKVKEIWDAVTQIYSKQGDVAQVFRLMNKIHVRGRIPRKGPLPSLNEVRSLVHSEESRIGVMMKTPCHDNSALKVAVENNSNTNKGGGPTFAANGSLSIDENLPFTKEQLDILYKIMGKSKVTPTSSSCAFAQSSTLCKALTTTAVSNFNSWIIDLGASDHMTKESNFFLSHRPCSGKQKVQVADKTLTRVSGKGNVSLSLKSTLTYVLHVPKMFYNLLSINKLKKTCNCFSNFFPKLLCFSGPHFGEDDWQ</sequence>
<dbReference type="AlphaFoldDB" id="A0A438IS22"/>
<gene>
    <name evidence="2" type="ORF">CK203_021561</name>
</gene>
<evidence type="ECO:0000313" key="2">
    <source>
        <dbReference type="EMBL" id="RVW99517.1"/>
    </source>
</evidence>
<protein>
    <recommendedName>
        <fullName evidence="1">Retrovirus-related Pol polyprotein from transposon TNT 1-94-like beta-barrel domain-containing protein</fullName>
    </recommendedName>
</protein>
<evidence type="ECO:0000313" key="3">
    <source>
        <dbReference type="Proteomes" id="UP000288805"/>
    </source>
</evidence>
<feature type="domain" description="Retrovirus-related Pol polyprotein from transposon TNT 1-94-like beta-barrel" evidence="1">
    <location>
        <begin position="171"/>
        <end position="245"/>
    </location>
</feature>
<dbReference type="Proteomes" id="UP000288805">
    <property type="component" value="Unassembled WGS sequence"/>
</dbReference>
<proteinExistence type="predicted"/>
<evidence type="ECO:0000259" key="1">
    <source>
        <dbReference type="Pfam" id="PF22936"/>
    </source>
</evidence>
<name>A0A438IS22_VITVI</name>
<dbReference type="InterPro" id="IPR054722">
    <property type="entry name" value="PolX-like_BBD"/>
</dbReference>